<reference evidence="3 4" key="1">
    <citation type="journal article" date="2015" name="Stand. Genomic Sci.">
        <title>Genomic Encyclopedia of Bacterial and Archaeal Type Strains, Phase III: the genomes of soil and plant-associated and newly described type strains.</title>
        <authorList>
            <person name="Whitman W.B."/>
            <person name="Woyke T."/>
            <person name="Klenk H.P."/>
            <person name="Zhou Y."/>
            <person name="Lilburn T.G."/>
            <person name="Beck B.J."/>
            <person name="De Vos P."/>
            <person name="Vandamme P."/>
            <person name="Eisen J.A."/>
            <person name="Garrity G."/>
            <person name="Hugenholtz P."/>
            <person name="Kyrpides N.C."/>
        </authorList>
    </citation>
    <scope>NUCLEOTIDE SEQUENCE [LARGE SCALE GENOMIC DNA]</scope>
    <source>
        <strain evidence="3 4">ASC-9842</strain>
    </source>
</reference>
<evidence type="ECO:0000256" key="2">
    <source>
        <dbReference type="SAM" id="SignalP"/>
    </source>
</evidence>
<sequence>MSPNRRMFARSTFAVLATVGLFATPGASAADAYPSRPVVLMVPYPAGGLSDAIARSLNTRLSKALGQPVVVENLGGVSGAMAAQKVLNAPADGYMIFLGSPNEVILAPLSNAAVKLRTEDFRLLTPVTVNRLVMVARPDLPVRNVDDVIALAKSNTAKPLTYGSVGPGSMYHLVTEDMATRTHIGVSHIPYKGMAPLVQDLAGKNVDFAILPYATTFRGLADQGRLKLVGWAGNSRSKVDPAIPAFGEGMQLKDFEQATWAGIMVRQGTPEAVVTRLHQALVVTLEDPQVASGLEATGAEVAKPSSVADAQRFLQAETGRFRAMAKRINLQPQ</sequence>
<dbReference type="SUPFAM" id="SSF53850">
    <property type="entry name" value="Periplasmic binding protein-like II"/>
    <property type="match status" value="1"/>
</dbReference>
<feature type="signal peptide" evidence="2">
    <location>
        <begin position="1"/>
        <end position="29"/>
    </location>
</feature>
<organism evidence="3 4">
    <name type="scientific">Cupriavidus agavae</name>
    <dbReference type="NCBI Taxonomy" id="1001822"/>
    <lineage>
        <taxon>Bacteria</taxon>
        <taxon>Pseudomonadati</taxon>
        <taxon>Pseudomonadota</taxon>
        <taxon>Betaproteobacteria</taxon>
        <taxon>Burkholderiales</taxon>
        <taxon>Burkholderiaceae</taxon>
        <taxon>Cupriavidus</taxon>
    </lineage>
</organism>
<protein>
    <submittedName>
        <fullName evidence="3">Tripartite-type tricarboxylate transporter receptor subunit TctC</fullName>
    </submittedName>
</protein>
<dbReference type="EMBL" id="SGXM01000015">
    <property type="protein sequence ID" value="RZT28843.1"/>
    <property type="molecule type" value="Genomic_DNA"/>
</dbReference>
<dbReference type="RefSeq" id="WP_235845030.1">
    <property type="nucleotide sequence ID" value="NZ_SGXM01000015.1"/>
</dbReference>
<dbReference type="AlphaFoldDB" id="A0A4Q7R7Q7"/>
<dbReference type="Proteomes" id="UP000291078">
    <property type="component" value="Unassembled WGS sequence"/>
</dbReference>
<keyword evidence="3" id="KW-0675">Receptor</keyword>
<dbReference type="PROSITE" id="PS51318">
    <property type="entry name" value="TAT"/>
    <property type="match status" value="1"/>
</dbReference>
<dbReference type="PANTHER" id="PTHR42928:SF5">
    <property type="entry name" value="BLR1237 PROTEIN"/>
    <property type="match status" value="1"/>
</dbReference>
<evidence type="ECO:0000313" key="3">
    <source>
        <dbReference type="EMBL" id="RZT28843.1"/>
    </source>
</evidence>
<dbReference type="InterPro" id="IPR042100">
    <property type="entry name" value="Bug_dom1"/>
</dbReference>
<comment type="caution">
    <text evidence="3">The sequence shown here is derived from an EMBL/GenBank/DDBJ whole genome shotgun (WGS) entry which is preliminary data.</text>
</comment>
<dbReference type="InterPro" id="IPR005064">
    <property type="entry name" value="BUG"/>
</dbReference>
<keyword evidence="2" id="KW-0732">Signal</keyword>
<dbReference type="CDD" id="cd07012">
    <property type="entry name" value="PBP2_Bug_TTT"/>
    <property type="match status" value="1"/>
</dbReference>
<name>A0A4Q7R7Q7_9BURK</name>
<evidence type="ECO:0000256" key="1">
    <source>
        <dbReference type="ARBA" id="ARBA00006987"/>
    </source>
</evidence>
<comment type="similarity">
    <text evidence="1">Belongs to the UPF0065 (bug) family.</text>
</comment>
<proteinExistence type="inferred from homology"/>
<keyword evidence="4" id="KW-1185">Reference proteome</keyword>
<gene>
    <name evidence="3" type="ORF">EV147_5155</name>
</gene>
<dbReference type="InterPro" id="IPR006311">
    <property type="entry name" value="TAT_signal"/>
</dbReference>
<dbReference type="Pfam" id="PF03401">
    <property type="entry name" value="TctC"/>
    <property type="match status" value="1"/>
</dbReference>
<dbReference type="PANTHER" id="PTHR42928">
    <property type="entry name" value="TRICARBOXYLATE-BINDING PROTEIN"/>
    <property type="match status" value="1"/>
</dbReference>
<dbReference type="Gene3D" id="3.40.190.150">
    <property type="entry name" value="Bordetella uptake gene, domain 1"/>
    <property type="match status" value="1"/>
</dbReference>
<dbReference type="PIRSF" id="PIRSF017082">
    <property type="entry name" value="YflP"/>
    <property type="match status" value="1"/>
</dbReference>
<feature type="chain" id="PRO_5020533176" evidence="2">
    <location>
        <begin position="30"/>
        <end position="333"/>
    </location>
</feature>
<accession>A0A4Q7R7Q7</accession>
<dbReference type="Gene3D" id="3.40.190.10">
    <property type="entry name" value="Periplasmic binding protein-like II"/>
    <property type="match status" value="1"/>
</dbReference>
<evidence type="ECO:0000313" key="4">
    <source>
        <dbReference type="Proteomes" id="UP000291078"/>
    </source>
</evidence>